<dbReference type="SUPFAM" id="SSF52058">
    <property type="entry name" value="L domain-like"/>
    <property type="match status" value="1"/>
</dbReference>
<sequence length="711" mass="70084">MSAWTASAVPLLMALCLGLTPLHAAAQAAAATSASRQNSEALLAFKASMVNGGELLSTWVNGTDYCAWRGVNCDAGGFAESMWVLAAEGRGMAMRGLAIAHARPACLTCITVDGFGLVGNLPSPSGWQLPDRLQRLELGLNSISGSILPGWVLPQGLSILYLASNPLGGSLSPSWVLPDSDTQLTGSIPPAWRLPPGLATLALFNNSMTGTLPQSVTQLQGLTSLDASFNRLTGALPAAMAINASTPVAVVNVAGNAFAGPVPSWPAATNAILAIQPGNEALPAAGSSSSSSDGGGSEDGGGGLSGGAIAGVAVKAVAAGKLGSDLETGPSSQLTPSLPSNGTAAGAVHGPNSSGSLSNTGGSISLRAAAAAALHPGSCGGGGDGVGSTGGGTAPGAKLAARLAQLERKPPAWLLDPSRLVLERTADDRLVLLGRGSFGRVYRVWLLGAAPAAPAAPAAAPAAAASAAGGGDGAGDGGTGGGGEVAAAPPGDLPVAIKVMEAADLSAFLREADVLARLHGCEQLGGDLCAALAADVDGALTWRRGGRQVALDIAGGLVYLHANNVTHRDLKSKNVLLTGTGGIGLPAVRAKVADVGAADLHSATYLSAGSGDCGGTLAWAAPELLLGQPCTHKIDIYSLGVVLWELATREAPVAPPPPSDASPAGLAELIGDCLQQDPQARPTAAQALERLQGLSSSSSSGNGGSSSGTVL</sequence>
<dbReference type="InterPro" id="IPR032675">
    <property type="entry name" value="LRR_dom_sf"/>
</dbReference>
<evidence type="ECO:0000256" key="3">
    <source>
        <dbReference type="ARBA" id="ARBA00008684"/>
    </source>
</evidence>
<feature type="region of interest" description="Disordered" evidence="5">
    <location>
        <begin position="466"/>
        <end position="486"/>
    </location>
</feature>
<dbReference type="InterPro" id="IPR013210">
    <property type="entry name" value="LRR_N_plant-typ"/>
</dbReference>
<dbReference type="GO" id="GO:0005930">
    <property type="term" value="C:axoneme"/>
    <property type="evidence" value="ECO:0007669"/>
    <property type="project" value="UniProtKB-SubCell"/>
</dbReference>
<dbReference type="InterPro" id="IPR011009">
    <property type="entry name" value="Kinase-like_dom_sf"/>
</dbReference>
<dbReference type="GO" id="GO:0016020">
    <property type="term" value="C:membrane"/>
    <property type="evidence" value="ECO:0007669"/>
    <property type="project" value="UniProtKB-SubCell"/>
</dbReference>
<evidence type="ECO:0000256" key="6">
    <source>
        <dbReference type="SAM" id="SignalP"/>
    </source>
</evidence>
<dbReference type="GO" id="GO:0005524">
    <property type="term" value="F:ATP binding"/>
    <property type="evidence" value="ECO:0007669"/>
    <property type="project" value="InterPro"/>
</dbReference>
<feature type="region of interest" description="Disordered" evidence="5">
    <location>
        <begin position="325"/>
        <end position="360"/>
    </location>
</feature>
<feature type="compositionally biased region" description="Polar residues" evidence="5">
    <location>
        <begin position="329"/>
        <end position="343"/>
    </location>
</feature>
<dbReference type="Pfam" id="PF08263">
    <property type="entry name" value="LRRNT_2"/>
    <property type="match status" value="1"/>
</dbReference>
<accession>E1ZS15</accession>
<feature type="signal peptide" evidence="6">
    <location>
        <begin position="1"/>
        <end position="18"/>
    </location>
</feature>
<dbReference type="PANTHER" id="PTHR48007">
    <property type="entry name" value="LEUCINE-RICH REPEAT RECEPTOR-LIKE PROTEIN KINASE PXC1"/>
    <property type="match status" value="1"/>
</dbReference>
<dbReference type="RefSeq" id="XP_005843510.1">
    <property type="nucleotide sequence ID" value="XM_005843448.1"/>
</dbReference>
<feature type="compositionally biased region" description="Gly residues" evidence="5">
    <location>
        <begin position="701"/>
        <end position="711"/>
    </location>
</feature>
<proteinExistence type="inferred from homology"/>
<feature type="region of interest" description="Disordered" evidence="5">
    <location>
        <begin position="282"/>
        <end position="303"/>
    </location>
</feature>
<evidence type="ECO:0000313" key="9">
    <source>
        <dbReference type="Proteomes" id="UP000008141"/>
    </source>
</evidence>
<feature type="compositionally biased region" description="Low complexity" evidence="5">
    <location>
        <begin position="350"/>
        <end position="360"/>
    </location>
</feature>
<evidence type="ECO:0000256" key="2">
    <source>
        <dbReference type="ARBA" id="ARBA00004430"/>
    </source>
</evidence>
<dbReference type="GO" id="GO:0004672">
    <property type="term" value="F:protein kinase activity"/>
    <property type="evidence" value="ECO:0007669"/>
    <property type="project" value="InterPro"/>
</dbReference>
<dbReference type="KEGG" id="cvr:CHLNCDRAFT_141046"/>
<dbReference type="InterPro" id="IPR000719">
    <property type="entry name" value="Prot_kinase_dom"/>
</dbReference>
<dbReference type="PROSITE" id="PS50011">
    <property type="entry name" value="PROTEIN_KINASE_DOM"/>
    <property type="match status" value="1"/>
</dbReference>
<feature type="region of interest" description="Disordered" evidence="5">
    <location>
        <begin position="690"/>
        <end position="711"/>
    </location>
</feature>
<comment type="similarity">
    <text evidence="3">Belongs to the protein kinase superfamily. Ser/Thr protein kinase family.</text>
</comment>
<dbReference type="AlphaFoldDB" id="E1ZS15"/>
<keyword evidence="9" id="KW-1185">Reference proteome</keyword>
<dbReference type="PROSITE" id="PS00108">
    <property type="entry name" value="PROTEIN_KINASE_ST"/>
    <property type="match status" value="1"/>
</dbReference>
<evidence type="ECO:0000259" key="7">
    <source>
        <dbReference type="PROSITE" id="PS50011"/>
    </source>
</evidence>
<dbReference type="OMA" id="ANNVTHR"/>
<dbReference type="InterPro" id="IPR046959">
    <property type="entry name" value="PRK1-6/SRF4-like"/>
</dbReference>
<keyword evidence="6" id="KW-0732">Signal</keyword>
<dbReference type="GeneID" id="17350854"/>
<dbReference type="OrthoDB" id="679259at2759"/>
<dbReference type="eggNOG" id="KOG4721">
    <property type="taxonomic scope" value="Eukaryota"/>
</dbReference>
<feature type="chain" id="PRO_5003156050" description="Protein kinase domain-containing protein" evidence="6">
    <location>
        <begin position="19"/>
        <end position="711"/>
    </location>
</feature>
<comment type="subcellular location">
    <subcellularLocation>
        <location evidence="2">Cytoplasm</location>
        <location evidence="2">Cytoskeleton</location>
        <location evidence="2">Cilium axoneme</location>
    </subcellularLocation>
    <subcellularLocation>
        <location evidence="1">Membrane</location>
    </subcellularLocation>
</comment>
<dbReference type="SMART" id="SM00220">
    <property type="entry name" value="S_TKc"/>
    <property type="match status" value="1"/>
</dbReference>
<feature type="compositionally biased region" description="Gly residues" evidence="5">
    <location>
        <begin position="293"/>
        <end position="303"/>
    </location>
</feature>
<dbReference type="InParanoid" id="E1ZS15"/>
<gene>
    <name evidence="8" type="ORF">CHLNCDRAFT_141046</name>
</gene>
<evidence type="ECO:0000313" key="8">
    <source>
        <dbReference type="EMBL" id="EFN51408.1"/>
    </source>
</evidence>
<evidence type="ECO:0000256" key="4">
    <source>
        <dbReference type="ARBA" id="ARBA00022614"/>
    </source>
</evidence>
<dbReference type="EMBL" id="GL433864">
    <property type="protein sequence ID" value="EFN51408.1"/>
    <property type="molecule type" value="Genomic_DNA"/>
</dbReference>
<dbReference type="STRING" id="554065.E1ZS15"/>
<dbReference type="InterPro" id="IPR008271">
    <property type="entry name" value="Ser/Thr_kinase_AS"/>
</dbReference>
<protein>
    <recommendedName>
        <fullName evidence="7">Protein kinase domain-containing protein</fullName>
    </recommendedName>
</protein>
<feature type="compositionally biased region" description="Gly residues" evidence="5">
    <location>
        <begin position="468"/>
        <end position="484"/>
    </location>
</feature>
<dbReference type="PANTHER" id="PTHR48007:SF4">
    <property type="entry name" value="LEUCINE-RICH REPEAT RECEPTOR-LIKE PROTEIN KINASE PXC1"/>
    <property type="match status" value="1"/>
</dbReference>
<name>E1ZS15_CHLVA</name>
<evidence type="ECO:0000256" key="1">
    <source>
        <dbReference type="ARBA" id="ARBA00004370"/>
    </source>
</evidence>
<dbReference type="Gene3D" id="3.80.10.10">
    <property type="entry name" value="Ribonuclease Inhibitor"/>
    <property type="match status" value="2"/>
</dbReference>
<dbReference type="Proteomes" id="UP000008141">
    <property type="component" value="Unassembled WGS sequence"/>
</dbReference>
<dbReference type="Gene3D" id="1.10.510.10">
    <property type="entry name" value="Transferase(Phosphotransferase) domain 1"/>
    <property type="match status" value="1"/>
</dbReference>
<evidence type="ECO:0000256" key="5">
    <source>
        <dbReference type="SAM" id="MobiDB-lite"/>
    </source>
</evidence>
<dbReference type="Pfam" id="PF00069">
    <property type="entry name" value="Pkinase"/>
    <property type="match status" value="1"/>
</dbReference>
<feature type="domain" description="Protein kinase" evidence="7">
    <location>
        <begin position="427"/>
        <end position="694"/>
    </location>
</feature>
<reference evidence="8 9" key="1">
    <citation type="journal article" date="2010" name="Plant Cell">
        <title>The Chlorella variabilis NC64A genome reveals adaptation to photosymbiosis, coevolution with viruses, and cryptic sex.</title>
        <authorList>
            <person name="Blanc G."/>
            <person name="Duncan G."/>
            <person name="Agarkova I."/>
            <person name="Borodovsky M."/>
            <person name="Gurnon J."/>
            <person name="Kuo A."/>
            <person name="Lindquist E."/>
            <person name="Lucas S."/>
            <person name="Pangilinan J."/>
            <person name="Polle J."/>
            <person name="Salamov A."/>
            <person name="Terry A."/>
            <person name="Yamada T."/>
            <person name="Dunigan D.D."/>
            <person name="Grigoriev I.V."/>
            <person name="Claverie J.M."/>
            <person name="Van Etten J.L."/>
        </authorList>
    </citation>
    <scope>NUCLEOTIDE SEQUENCE [LARGE SCALE GENOMIC DNA]</scope>
    <source>
        <strain evidence="8 9">NC64A</strain>
    </source>
</reference>
<organism evidence="9">
    <name type="scientific">Chlorella variabilis</name>
    <name type="common">Green alga</name>
    <dbReference type="NCBI Taxonomy" id="554065"/>
    <lineage>
        <taxon>Eukaryota</taxon>
        <taxon>Viridiplantae</taxon>
        <taxon>Chlorophyta</taxon>
        <taxon>core chlorophytes</taxon>
        <taxon>Trebouxiophyceae</taxon>
        <taxon>Chlorellales</taxon>
        <taxon>Chlorellaceae</taxon>
        <taxon>Chlorella clade</taxon>
        <taxon>Chlorella</taxon>
    </lineage>
</organism>
<keyword evidence="4" id="KW-0433">Leucine-rich repeat</keyword>
<dbReference type="SUPFAM" id="SSF56112">
    <property type="entry name" value="Protein kinase-like (PK-like)"/>
    <property type="match status" value="1"/>
</dbReference>